<dbReference type="STRING" id="4846.A0A367KCE6"/>
<comment type="similarity">
    <text evidence="2">Belongs to the metaxin family.</text>
</comment>
<feature type="transmembrane region" description="Helical" evidence="8">
    <location>
        <begin position="317"/>
        <end position="339"/>
    </location>
</feature>
<comment type="subcellular location">
    <subcellularLocation>
        <location evidence="1">Mitochondrion outer membrane</location>
    </subcellularLocation>
</comment>
<dbReference type="InterPro" id="IPR036282">
    <property type="entry name" value="Glutathione-S-Trfase_C_sf"/>
</dbReference>
<dbReference type="Pfam" id="PF17171">
    <property type="entry name" value="GST_C_6"/>
    <property type="match status" value="1"/>
</dbReference>
<dbReference type="Proteomes" id="UP000253551">
    <property type="component" value="Unassembled WGS sequence"/>
</dbReference>
<keyword evidence="8" id="KW-1133">Transmembrane helix</keyword>
<comment type="caution">
    <text evidence="11">The sequence shown here is derived from an EMBL/GenBank/DDBJ whole genome shotgun (WGS) entry which is preliminary data.</text>
</comment>
<keyword evidence="5" id="KW-0653">Protein transport</keyword>
<evidence type="ECO:0000256" key="6">
    <source>
        <dbReference type="ARBA" id="ARBA00023128"/>
    </source>
</evidence>
<evidence type="ECO:0000256" key="4">
    <source>
        <dbReference type="ARBA" id="ARBA00022787"/>
    </source>
</evidence>
<dbReference type="EMBL" id="PJQM01001908">
    <property type="protein sequence ID" value="RCH99810.1"/>
    <property type="molecule type" value="Genomic_DNA"/>
</dbReference>
<evidence type="ECO:0000259" key="10">
    <source>
        <dbReference type="Pfam" id="PF17171"/>
    </source>
</evidence>
<dbReference type="InterPro" id="IPR033468">
    <property type="entry name" value="Metaxin_GST"/>
</dbReference>
<evidence type="ECO:0000256" key="1">
    <source>
        <dbReference type="ARBA" id="ARBA00004294"/>
    </source>
</evidence>
<keyword evidence="12" id="KW-1185">Reference proteome</keyword>
<dbReference type="AlphaFoldDB" id="A0A367KCE6"/>
<feature type="domain" description="Mitochondrial outer membrane transport complex Sam37/metaxin N-terminal" evidence="9">
    <location>
        <begin position="22"/>
        <end position="141"/>
    </location>
</feature>
<dbReference type="SUPFAM" id="SSF47616">
    <property type="entry name" value="GST C-terminal domain-like"/>
    <property type="match status" value="1"/>
</dbReference>
<dbReference type="InterPro" id="IPR019564">
    <property type="entry name" value="Sam37/metaxin_N"/>
</dbReference>
<dbReference type="PANTHER" id="PTHR12289:SF41">
    <property type="entry name" value="FAILED AXON CONNECTIONS-RELATED"/>
    <property type="match status" value="1"/>
</dbReference>
<keyword evidence="3" id="KW-0813">Transport</keyword>
<dbReference type="SFLD" id="SFLDG01180">
    <property type="entry name" value="SUF1"/>
    <property type="match status" value="1"/>
</dbReference>
<evidence type="ECO:0000256" key="5">
    <source>
        <dbReference type="ARBA" id="ARBA00022927"/>
    </source>
</evidence>
<sequence length="355" mass="40662">MTKLQLYVWGSALNAPSIDPKCIVAESYLRLTKQEYTIVKCNDPQTSPTGELPLLKDGSVWVAGVDRILTHLSDHKKDANADLSPEEKADSLAYSTLAQNNLFDSMLYTWYADSTNFIKTIRPTYAKLLSFPSNFMVPIQLKNNAQARLARYNVKITSDDVGLPQNEKEEMKELLKSGWHQMYRLVRETYGVLQTQLGDKDYMFGSSPTTLDCIVFGYLALHLYPDLPHKRLQYILTNEYPTLKQYCERISSLLYPPEQQAPESDPSDDVPSLWKTIVNNPKQFLSSIKSDVVSYMGSEEEKKEKSKSQIEFERKRIWSIAGGVTAMLAYVIYNGIISIDLQDDEDEEYYEEEDY</sequence>
<accession>A0A367KCE6</accession>
<dbReference type="GO" id="GO:0007005">
    <property type="term" value="P:mitochondrion organization"/>
    <property type="evidence" value="ECO:0007669"/>
    <property type="project" value="TreeGrafter"/>
</dbReference>
<keyword evidence="4" id="KW-1000">Mitochondrion outer membrane</keyword>
<dbReference type="SFLD" id="SFLDS00019">
    <property type="entry name" value="Glutathione_Transferase_(cytos"/>
    <property type="match status" value="1"/>
</dbReference>
<evidence type="ECO:0000256" key="7">
    <source>
        <dbReference type="ARBA" id="ARBA00023136"/>
    </source>
</evidence>
<evidence type="ECO:0000256" key="3">
    <source>
        <dbReference type="ARBA" id="ARBA00022448"/>
    </source>
</evidence>
<evidence type="ECO:0000313" key="12">
    <source>
        <dbReference type="Proteomes" id="UP000253551"/>
    </source>
</evidence>
<protein>
    <recommendedName>
        <fullName evidence="13">Mitochondrial outer membrane transport complex Sam37/metaxin N-terminal domain-containing protein</fullName>
    </recommendedName>
</protein>
<keyword evidence="6" id="KW-0496">Mitochondrion</keyword>
<evidence type="ECO:0008006" key="13">
    <source>
        <dbReference type="Google" id="ProtNLM"/>
    </source>
</evidence>
<evidence type="ECO:0000313" key="11">
    <source>
        <dbReference type="EMBL" id="RCH99810.1"/>
    </source>
</evidence>
<organism evidence="11 12">
    <name type="scientific">Rhizopus stolonifer</name>
    <name type="common">Rhizopus nigricans</name>
    <dbReference type="NCBI Taxonomy" id="4846"/>
    <lineage>
        <taxon>Eukaryota</taxon>
        <taxon>Fungi</taxon>
        <taxon>Fungi incertae sedis</taxon>
        <taxon>Mucoromycota</taxon>
        <taxon>Mucoromycotina</taxon>
        <taxon>Mucoromycetes</taxon>
        <taxon>Mucorales</taxon>
        <taxon>Mucorineae</taxon>
        <taxon>Rhizopodaceae</taxon>
        <taxon>Rhizopus</taxon>
    </lineage>
</organism>
<dbReference type="OrthoDB" id="5835136at2759"/>
<keyword evidence="7 8" id="KW-0472">Membrane</keyword>
<dbReference type="Gene3D" id="1.20.1050.10">
    <property type="match status" value="1"/>
</dbReference>
<evidence type="ECO:0000256" key="2">
    <source>
        <dbReference type="ARBA" id="ARBA00009170"/>
    </source>
</evidence>
<reference evidence="11 12" key="1">
    <citation type="journal article" date="2018" name="G3 (Bethesda)">
        <title>Phylogenetic and Phylogenomic Definition of Rhizopus Species.</title>
        <authorList>
            <person name="Gryganskyi A.P."/>
            <person name="Golan J."/>
            <person name="Dolatabadi S."/>
            <person name="Mondo S."/>
            <person name="Robb S."/>
            <person name="Idnurm A."/>
            <person name="Muszewska A."/>
            <person name="Steczkiewicz K."/>
            <person name="Masonjones S."/>
            <person name="Liao H.L."/>
            <person name="Gajdeczka M.T."/>
            <person name="Anike F."/>
            <person name="Vuek A."/>
            <person name="Anishchenko I.M."/>
            <person name="Voigt K."/>
            <person name="de Hoog G.S."/>
            <person name="Smith M.E."/>
            <person name="Heitman J."/>
            <person name="Vilgalys R."/>
            <person name="Stajich J.E."/>
        </authorList>
    </citation>
    <scope>NUCLEOTIDE SEQUENCE [LARGE SCALE GENOMIC DNA]</scope>
    <source>
        <strain evidence="11 12">LSU 92-RS-03</strain>
    </source>
</reference>
<evidence type="ECO:0000256" key="8">
    <source>
        <dbReference type="SAM" id="Phobius"/>
    </source>
</evidence>
<feature type="domain" description="Metaxin glutathione S-transferase" evidence="10">
    <location>
        <begin position="188"/>
        <end position="250"/>
    </location>
</feature>
<name>A0A367KCE6_RHIST</name>
<dbReference type="PANTHER" id="PTHR12289">
    <property type="entry name" value="METAXIN RELATED"/>
    <property type="match status" value="1"/>
</dbReference>
<evidence type="ECO:0000259" key="9">
    <source>
        <dbReference type="Pfam" id="PF10568"/>
    </source>
</evidence>
<dbReference type="InterPro" id="IPR050931">
    <property type="entry name" value="Mito_Protein_Transport_Metaxin"/>
</dbReference>
<dbReference type="GO" id="GO:0001401">
    <property type="term" value="C:SAM complex"/>
    <property type="evidence" value="ECO:0007669"/>
    <property type="project" value="InterPro"/>
</dbReference>
<dbReference type="Pfam" id="PF10568">
    <property type="entry name" value="Tom37"/>
    <property type="match status" value="1"/>
</dbReference>
<gene>
    <name evidence="11" type="ORF">CU098_007519</name>
</gene>
<keyword evidence="8" id="KW-0812">Transmembrane</keyword>
<dbReference type="InterPro" id="IPR040079">
    <property type="entry name" value="Glutathione_S-Trfase"/>
</dbReference>
<proteinExistence type="inferred from homology"/>
<dbReference type="GO" id="GO:0015031">
    <property type="term" value="P:protein transport"/>
    <property type="evidence" value="ECO:0007669"/>
    <property type="project" value="UniProtKB-KW"/>
</dbReference>
<dbReference type="CDD" id="cd03054">
    <property type="entry name" value="GST_N_Metaxin"/>
    <property type="match status" value="1"/>
</dbReference>